<reference evidence="14" key="1">
    <citation type="journal article" date="2019" name="Toxins">
        <title>Detection of Abrin-Like and Prepropulchellin-Like Toxin Genes and Transcripts Using Whole Genome Sequencing and Full-Length Transcript Sequencing of Abrus precatorius.</title>
        <authorList>
            <person name="Hovde B.T."/>
            <person name="Daligault H.E."/>
            <person name="Hanschen E.R."/>
            <person name="Kunde Y.A."/>
            <person name="Johnson M.B."/>
            <person name="Starkenburg S.R."/>
            <person name="Johnson S.L."/>
        </authorList>
    </citation>
    <scope>NUCLEOTIDE SEQUENCE [LARGE SCALE GENOMIC DNA]</scope>
</reference>
<keyword evidence="5" id="KW-0433">Leucine-rich repeat</keyword>
<dbReference type="InterPro" id="IPR051848">
    <property type="entry name" value="PGIP"/>
</dbReference>
<keyword evidence="7" id="KW-0677">Repeat</keyword>
<sequence length="335" mass="37359">MFRICYLFIMLYFIIQASALSERCNPQDKKALLRIKKELGDPITLQTWDQQTDCCGIWYGVACDPKNNHRVDFLSLSDLNLSQPFPIPSSIGDLPYLDILELNQISNLSGPIPLAISKLPKLQFLTISQTNVYGELPHFLSQLKTLVYINLSYNKLSGQIPSFFSGLRNLQRISFDGNTLTGSIPHSFGYFSNQMSYLTLSRNKLSGTIPASLGRLNLLTVDFSWNMLQGDASMLFGSNKRTNEITLSSNSLAFDIEKVGLPSNLWTLNLNNNRIYGRLPGGLMALKFLTEFNVSYNSLCGEIPSGGSLQGFDVSRYAHNKCLCGSPLPSCKHRA</sequence>
<reference evidence="15" key="2">
    <citation type="submission" date="2025-08" db="UniProtKB">
        <authorList>
            <consortium name="RefSeq"/>
        </authorList>
    </citation>
    <scope>IDENTIFICATION</scope>
    <source>
        <tissue evidence="15">Young leaves</tissue>
    </source>
</reference>
<dbReference type="OrthoDB" id="676979at2759"/>
<dbReference type="InterPro" id="IPR001611">
    <property type="entry name" value="Leu-rich_rpt"/>
</dbReference>
<evidence type="ECO:0000259" key="13">
    <source>
        <dbReference type="Pfam" id="PF08263"/>
    </source>
</evidence>
<dbReference type="Gene3D" id="3.80.10.10">
    <property type="entry name" value="Ribonuclease Inhibitor"/>
    <property type="match status" value="1"/>
</dbReference>
<protein>
    <submittedName>
        <fullName evidence="15">Polygalacturonase inhibitor 3-like</fullName>
    </submittedName>
</protein>
<evidence type="ECO:0000313" key="15">
    <source>
        <dbReference type="RefSeq" id="XP_027348413.1"/>
    </source>
</evidence>
<dbReference type="InterPro" id="IPR013210">
    <property type="entry name" value="LRR_N_plant-typ"/>
</dbReference>
<keyword evidence="8" id="KW-0611">Plant defense</keyword>
<evidence type="ECO:0000256" key="2">
    <source>
        <dbReference type="ARBA" id="ARBA00004191"/>
    </source>
</evidence>
<comment type="subcellular location">
    <subcellularLocation>
        <location evidence="1">Membrane</location>
        <topology evidence="1">Peripheral membrane protein</topology>
    </subcellularLocation>
    <subcellularLocation>
        <location evidence="2">Secreted</location>
        <location evidence="2">Cell wall</location>
    </subcellularLocation>
</comment>
<keyword evidence="9" id="KW-0472">Membrane</keyword>
<dbReference type="FunFam" id="3.80.10.10:FF:000400">
    <property type="entry name" value="Nuclear pore complex protein NUP107"/>
    <property type="match status" value="1"/>
</dbReference>
<dbReference type="SUPFAM" id="SSF52058">
    <property type="entry name" value="L domain-like"/>
    <property type="match status" value="1"/>
</dbReference>
<dbReference type="RefSeq" id="XP_027348413.1">
    <property type="nucleotide sequence ID" value="XM_027492612.1"/>
</dbReference>
<keyword evidence="14" id="KW-1185">Reference proteome</keyword>
<dbReference type="GO" id="GO:0006952">
    <property type="term" value="P:defense response"/>
    <property type="evidence" value="ECO:0007669"/>
    <property type="project" value="UniProtKB-KW"/>
</dbReference>
<dbReference type="AlphaFoldDB" id="A0A8B8KYH8"/>
<evidence type="ECO:0000256" key="1">
    <source>
        <dbReference type="ARBA" id="ARBA00004170"/>
    </source>
</evidence>
<evidence type="ECO:0000256" key="12">
    <source>
        <dbReference type="SAM" id="SignalP"/>
    </source>
</evidence>
<keyword evidence="10" id="KW-1015">Disulfide bond</keyword>
<organism evidence="14 15">
    <name type="scientific">Abrus precatorius</name>
    <name type="common">Indian licorice</name>
    <name type="synonym">Glycine abrus</name>
    <dbReference type="NCBI Taxonomy" id="3816"/>
    <lineage>
        <taxon>Eukaryota</taxon>
        <taxon>Viridiplantae</taxon>
        <taxon>Streptophyta</taxon>
        <taxon>Embryophyta</taxon>
        <taxon>Tracheophyta</taxon>
        <taxon>Spermatophyta</taxon>
        <taxon>Magnoliopsida</taxon>
        <taxon>eudicotyledons</taxon>
        <taxon>Gunneridae</taxon>
        <taxon>Pentapetalae</taxon>
        <taxon>rosids</taxon>
        <taxon>fabids</taxon>
        <taxon>Fabales</taxon>
        <taxon>Fabaceae</taxon>
        <taxon>Papilionoideae</taxon>
        <taxon>50 kb inversion clade</taxon>
        <taxon>NPAAA clade</taxon>
        <taxon>indigoferoid/millettioid clade</taxon>
        <taxon>Abreae</taxon>
        <taxon>Abrus</taxon>
    </lineage>
</organism>
<dbReference type="InterPro" id="IPR032675">
    <property type="entry name" value="LRR_dom_sf"/>
</dbReference>
<evidence type="ECO:0000256" key="3">
    <source>
        <dbReference type="ARBA" id="ARBA00022512"/>
    </source>
</evidence>
<dbReference type="Pfam" id="PF00560">
    <property type="entry name" value="LRR_1"/>
    <property type="match status" value="4"/>
</dbReference>
<evidence type="ECO:0000256" key="6">
    <source>
        <dbReference type="ARBA" id="ARBA00022729"/>
    </source>
</evidence>
<feature type="chain" id="PRO_5034018034" evidence="12">
    <location>
        <begin position="20"/>
        <end position="335"/>
    </location>
</feature>
<evidence type="ECO:0000256" key="11">
    <source>
        <dbReference type="ARBA" id="ARBA00038043"/>
    </source>
</evidence>
<dbReference type="KEGG" id="aprc:113859965"/>
<evidence type="ECO:0000256" key="9">
    <source>
        <dbReference type="ARBA" id="ARBA00023136"/>
    </source>
</evidence>
<keyword evidence="3" id="KW-0134">Cell wall</keyword>
<evidence type="ECO:0000313" key="14">
    <source>
        <dbReference type="Proteomes" id="UP000694853"/>
    </source>
</evidence>
<evidence type="ECO:0000256" key="4">
    <source>
        <dbReference type="ARBA" id="ARBA00022525"/>
    </source>
</evidence>
<keyword evidence="4" id="KW-0964">Secreted</keyword>
<gene>
    <name evidence="15" type="primary">LOC113859965</name>
</gene>
<evidence type="ECO:0000256" key="10">
    <source>
        <dbReference type="ARBA" id="ARBA00023157"/>
    </source>
</evidence>
<proteinExistence type="inferred from homology"/>
<dbReference type="PANTHER" id="PTHR48059">
    <property type="entry name" value="POLYGALACTURONASE INHIBITOR 1"/>
    <property type="match status" value="1"/>
</dbReference>
<keyword evidence="6 12" id="KW-0732">Signal</keyword>
<accession>A0A8B8KYH8</accession>
<evidence type="ECO:0000256" key="7">
    <source>
        <dbReference type="ARBA" id="ARBA00022737"/>
    </source>
</evidence>
<feature type="domain" description="Leucine-rich repeat-containing N-terminal plant-type" evidence="13">
    <location>
        <begin position="26"/>
        <end position="64"/>
    </location>
</feature>
<name>A0A8B8KYH8_ABRPR</name>
<dbReference type="Pfam" id="PF08263">
    <property type="entry name" value="LRRNT_2"/>
    <property type="match status" value="1"/>
</dbReference>
<feature type="signal peptide" evidence="12">
    <location>
        <begin position="1"/>
        <end position="19"/>
    </location>
</feature>
<dbReference type="GeneID" id="113859965"/>
<dbReference type="GO" id="GO:0016020">
    <property type="term" value="C:membrane"/>
    <property type="evidence" value="ECO:0007669"/>
    <property type="project" value="UniProtKB-SubCell"/>
</dbReference>
<evidence type="ECO:0000256" key="5">
    <source>
        <dbReference type="ARBA" id="ARBA00022614"/>
    </source>
</evidence>
<dbReference type="PANTHER" id="PTHR48059:SF24">
    <property type="entry name" value="POLYGALACTURONASE INHIBITOR"/>
    <property type="match status" value="1"/>
</dbReference>
<evidence type="ECO:0000256" key="8">
    <source>
        <dbReference type="ARBA" id="ARBA00022821"/>
    </source>
</evidence>
<comment type="similarity">
    <text evidence="11">Belongs to the polygalacturonase-inhibiting protein family.</text>
</comment>
<dbReference type="Proteomes" id="UP000694853">
    <property type="component" value="Unplaced"/>
</dbReference>